<dbReference type="Proteomes" id="UP001190926">
    <property type="component" value="Unassembled WGS sequence"/>
</dbReference>
<sequence>MSPFISTAAVGGASPFTGIHPDIIQSHILNRLDGPTLASTSCASAELLSLCSGDHLWKDICNSTWPSTADHRVCGAISTFPSGHRSFYSDAFPASRHHQLAEAPARCASDTLELISAVDIYYDGALVYSKVLVTEARSPWFLSAPFRLELLDKKETVALPLKLDGLVGESSCIARAEERLRVSWILIDPMKRRAVNVASREAMDAGRHWLSDDIQLRYASVVADGGGETVSCEVEVTCGGEEGGRLRVKEVSMQVEGMEGKLLTGAESLRILGAAMDGGRRRSDAMMEREIYQRFLRVKIVCRERKLRRERGLDMVCAATGISIFFSFIIFVLSR</sequence>
<accession>A0AAD4NWT1</accession>
<proteinExistence type="predicted"/>
<dbReference type="PANTHER" id="PTHR33736:SF18">
    <property type="entry name" value="F-BOX DOMAIN-CONTAINING PROTEIN"/>
    <property type="match status" value="1"/>
</dbReference>
<gene>
    <name evidence="2" type="ORF">C2S53_014758</name>
</gene>
<reference evidence="2 3" key="1">
    <citation type="journal article" date="2021" name="Nat. Commun.">
        <title>Incipient diploidization of the medicinal plant Perilla within 10,000 years.</title>
        <authorList>
            <person name="Zhang Y."/>
            <person name="Shen Q."/>
            <person name="Leng L."/>
            <person name="Zhang D."/>
            <person name="Chen S."/>
            <person name="Shi Y."/>
            <person name="Ning Z."/>
            <person name="Chen S."/>
        </authorList>
    </citation>
    <scope>NUCLEOTIDE SEQUENCE [LARGE SCALE GENOMIC DNA]</scope>
    <source>
        <strain evidence="3">cv. PC099</strain>
    </source>
</reference>
<keyword evidence="3" id="KW-1185">Reference proteome</keyword>
<evidence type="ECO:0000313" key="2">
    <source>
        <dbReference type="EMBL" id="KAH6755332.1"/>
    </source>
</evidence>
<dbReference type="SUPFAM" id="SSF81383">
    <property type="entry name" value="F-box domain"/>
    <property type="match status" value="1"/>
</dbReference>
<feature type="transmembrane region" description="Helical" evidence="1">
    <location>
        <begin position="313"/>
        <end position="333"/>
    </location>
</feature>
<dbReference type="InterPro" id="IPR045283">
    <property type="entry name" value="AT3G44326-like"/>
</dbReference>
<dbReference type="AlphaFoldDB" id="A0AAD4NWT1"/>
<organism evidence="2 3">
    <name type="scientific">Perilla frutescens var. hirtella</name>
    <name type="common">Perilla citriodora</name>
    <name type="synonym">Perilla setoyensis</name>
    <dbReference type="NCBI Taxonomy" id="608512"/>
    <lineage>
        <taxon>Eukaryota</taxon>
        <taxon>Viridiplantae</taxon>
        <taxon>Streptophyta</taxon>
        <taxon>Embryophyta</taxon>
        <taxon>Tracheophyta</taxon>
        <taxon>Spermatophyta</taxon>
        <taxon>Magnoliopsida</taxon>
        <taxon>eudicotyledons</taxon>
        <taxon>Gunneridae</taxon>
        <taxon>Pentapetalae</taxon>
        <taxon>asterids</taxon>
        <taxon>lamiids</taxon>
        <taxon>Lamiales</taxon>
        <taxon>Lamiaceae</taxon>
        <taxon>Nepetoideae</taxon>
        <taxon>Elsholtzieae</taxon>
        <taxon>Perilla</taxon>
    </lineage>
</organism>
<protein>
    <recommendedName>
        <fullName evidence="4">F-box protein</fullName>
    </recommendedName>
</protein>
<evidence type="ECO:0000313" key="3">
    <source>
        <dbReference type="Proteomes" id="UP001190926"/>
    </source>
</evidence>
<dbReference type="EMBL" id="SDAM02029614">
    <property type="protein sequence ID" value="KAH6755332.1"/>
    <property type="molecule type" value="Genomic_DNA"/>
</dbReference>
<keyword evidence="1" id="KW-1133">Transmembrane helix</keyword>
<name>A0AAD4NWT1_PERFH</name>
<keyword evidence="1" id="KW-0472">Membrane</keyword>
<evidence type="ECO:0008006" key="4">
    <source>
        <dbReference type="Google" id="ProtNLM"/>
    </source>
</evidence>
<comment type="caution">
    <text evidence="2">The sequence shown here is derived from an EMBL/GenBank/DDBJ whole genome shotgun (WGS) entry which is preliminary data.</text>
</comment>
<dbReference type="PANTHER" id="PTHR33736">
    <property type="entry name" value="F-BOX PROTEIN-RELATED"/>
    <property type="match status" value="1"/>
</dbReference>
<evidence type="ECO:0000256" key="1">
    <source>
        <dbReference type="SAM" id="Phobius"/>
    </source>
</evidence>
<dbReference type="InterPro" id="IPR036047">
    <property type="entry name" value="F-box-like_dom_sf"/>
</dbReference>
<keyword evidence="1" id="KW-0812">Transmembrane</keyword>